<dbReference type="Proteomes" id="UP000249239">
    <property type="component" value="Unassembled WGS sequence"/>
</dbReference>
<feature type="transmembrane region" description="Helical" evidence="8">
    <location>
        <begin position="258"/>
        <end position="282"/>
    </location>
</feature>
<evidence type="ECO:0000256" key="6">
    <source>
        <dbReference type="ARBA" id="ARBA00022989"/>
    </source>
</evidence>
<keyword evidence="3" id="KW-0813">Transport</keyword>
<evidence type="ECO:0000313" key="11">
    <source>
        <dbReference type="Proteomes" id="UP000249239"/>
    </source>
</evidence>
<gene>
    <name evidence="10" type="ORF">LX69_00072</name>
</gene>
<comment type="similarity">
    <text evidence="2">Belongs to the ABC-2 integral membrane protein family.</text>
</comment>
<evidence type="ECO:0000256" key="7">
    <source>
        <dbReference type="ARBA" id="ARBA00023136"/>
    </source>
</evidence>
<evidence type="ECO:0000256" key="8">
    <source>
        <dbReference type="SAM" id="Phobius"/>
    </source>
</evidence>
<dbReference type="InterPro" id="IPR051449">
    <property type="entry name" value="ABC-2_transporter_component"/>
</dbReference>
<evidence type="ECO:0000256" key="3">
    <source>
        <dbReference type="ARBA" id="ARBA00022448"/>
    </source>
</evidence>
<name>A0A2W7NJL3_9BACT</name>
<dbReference type="InterPro" id="IPR013525">
    <property type="entry name" value="ABC2_TM"/>
</dbReference>
<feature type="domain" description="ABC transmembrane type-2" evidence="9">
    <location>
        <begin position="177"/>
        <end position="406"/>
    </location>
</feature>
<feature type="transmembrane region" description="Helical" evidence="8">
    <location>
        <begin position="385"/>
        <end position="403"/>
    </location>
</feature>
<reference evidence="10 11" key="1">
    <citation type="submission" date="2018-06" db="EMBL/GenBank/DDBJ databases">
        <title>Genomic Encyclopedia of Archaeal and Bacterial Type Strains, Phase II (KMG-II): from individual species to whole genera.</title>
        <authorList>
            <person name="Goeker M."/>
        </authorList>
    </citation>
    <scope>NUCLEOTIDE SEQUENCE [LARGE SCALE GENOMIC DNA]</scope>
    <source>
        <strain evidence="10 11">DSM 6779</strain>
    </source>
</reference>
<evidence type="ECO:0000256" key="1">
    <source>
        <dbReference type="ARBA" id="ARBA00004651"/>
    </source>
</evidence>
<dbReference type="PANTHER" id="PTHR30294:SF46">
    <property type="entry name" value="ABC TRANSPORTER PERMEASE"/>
    <property type="match status" value="1"/>
</dbReference>
<organism evidence="10 11">
    <name type="scientific">Breznakibacter xylanolyticus</name>
    <dbReference type="NCBI Taxonomy" id="990"/>
    <lineage>
        <taxon>Bacteria</taxon>
        <taxon>Pseudomonadati</taxon>
        <taxon>Bacteroidota</taxon>
        <taxon>Bacteroidia</taxon>
        <taxon>Marinilabiliales</taxon>
        <taxon>Marinilabiliaceae</taxon>
        <taxon>Breznakibacter</taxon>
    </lineage>
</organism>
<dbReference type="OrthoDB" id="9811522at2"/>
<evidence type="ECO:0000259" key="9">
    <source>
        <dbReference type="PROSITE" id="PS51012"/>
    </source>
</evidence>
<feature type="transmembrane region" description="Helical" evidence="8">
    <location>
        <begin position="48"/>
        <end position="68"/>
    </location>
</feature>
<evidence type="ECO:0000256" key="5">
    <source>
        <dbReference type="ARBA" id="ARBA00022692"/>
    </source>
</evidence>
<sequence length="413" mass="46748">MFRKQSQSKGRTLRPSQQRRDWRVGPFSFKRFMTLMQREWRLFTSNQVAMLIFIGAPVAYALIIGLVYKGAALRDLPVAVVDLDNTPLSNKLIDALDANQYIRVARVMPAADNPRSLMVDDRMAAVITIPDRFEADIQQKRHPEVNVDVDGANMLTANYASTGIQTTLAVMNAGMEIEGLKKKGTPAAIAAEQFESFKITINRYYNPSSNYLLFLFPGMLGTIMQQVFLIVLALSFAREYEDGTFRDLVRYTRRPLNLLFAKTVPYFLIGIAIWFPLINIFFPAFHLQMPANQWLFYLVSVLFLSAVTFMGVAVSIMMKNQLKATEVLMVIATPSFIISGQTWPLEYMPKGVQMLSNTIPLTHYLQAFRAMTTYGATAVELKPQITALLILNGVFLLMAWGALRYKIKRAHII</sequence>
<dbReference type="PROSITE" id="PS51012">
    <property type="entry name" value="ABC_TM2"/>
    <property type="match status" value="1"/>
</dbReference>
<keyword evidence="6 8" id="KW-1133">Transmembrane helix</keyword>
<comment type="subcellular location">
    <subcellularLocation>
        <location evidence="1">Cell membrane</location>
        <topology evidence="1">Multi-pass membrane protein</topology>
    </subcellularLocation>
</comment>
<comment type="caution">
    <text evidence="10">The sequence shown here is derived from an EMBL/GenBank/DDBJ whole genome shotgun (WGS) entry which is preliminary data.</text>
</comment>
<keyword evidence="11" id="KW-1185">Reference proteome</keyword>
<dbReference type="Gene3D" id="3.40.1710.10">
    <property type="entry name" value="abc type-2 transporter like domain"/>
    <property type="match status" value="1"/>
</dbReference>
<evidence type="ECO:0000313" key="10">
    <source>
        <dbReference type="EMBL" id="PZX20651.1"/>
    </source>
</evidence>
<protein>
    <submittedName>
        <fullName evidence="10">ABC-2 type transport system permease protein</fullName>
    </submittedName>
</protein>
<dbReference type="InterPro" id="IPR047817">
    <property type="entry name" value="ABC2_TM_bact-type"/>
</dbReference>
<dbReference type="EMBL" id="QKZK01000001">
    <property type="protein sequence ID" value="PZX20651.1"/>
    <property type="molecule type" value="Genomic_DNA"/>
</dbReference>
<dbReference type="GO" id="GO:0005886">
    <property type="term" value="C:plasma membrane"/>
    <property type="evidence" value="ECO:0007669"/>
    <property type="project" value="UniProtKB-SubCell"/>
</dbReference>
<dbReference type="Pfam" id="PF12698">
    <property type="entry name" value="ABC2_membrane_3"/>
    <property type="match status" value="1"/>
</dbReference>
<dbReference type="RefSeq" id="WP_111443822.1">
    <property type="nucleotide sequence ID" value="NZ_QKZK01000001.1"/>
</dbReference>
<keyword evidence="4" id="KW-1003">Cell membrane</keyword>
<feature type="transmembrane region" description="Helical" evidence="8">
    <location>
        <begin position="327"/>
        <end position="345"/>
    </location>
</feature>
<keyword evidence="7 8" id="KW-0472">Membrane</keyword>
<feature type="transmembrane region" description="Helical" evidence="8">
    <location>
        <begin position="294"/>
        <end position="315"/>
    </location>
</feature>
<dbReference type="PANTHER" id="PTHR30294">
    <property type="entry name" value="MEMBRANE COMPONENT OF ABC TRANSPORTER YHHJ-RELATED"/>
    <property type="match status" value="1"/>
</dbReference>
<proteinExistence type="inferred from homology"/>
<dbReference type="GO" id="GO:0140359">
    <property type="term" value="F:ABC-type transporter activity"/>
    <property type="evidence" value="ECO:0007669"/>
    <property type="project" value="InterPro"/>
</dbReference>
<evidence type="ECO:0000256" key="2">
    <source>
        <dbReference type="ARBA" id="ARBA00007783"/>
    </source>
</evidence>
<accession>A0A2W7NJL3</accession>
<feature type="transmembrane region" description="Helical" evidence="8">
    <location>
        <begin position="211"/>
        <end position="237"/>
    </location>
</feature>
<keyword evidence="5 8" id="KW-0812">Transmembrane</keyword>
<dbReference type="AlphaFoldDB" id="A0A2W7NJL3"/>
<evidence type="ECO:0000256" key="4">
    <source>
        <dbReference type="ARBA" id="ARBA00022475"/>
    </source>
</evidence>